<keyword evidence="4" id="KW-1185">Reference proteome</keyword>
<dbReference type="Gene3D" id="3.40.190.10">
    <property type="entry name" value="Periplasmic binding protein-like II"/>
    <property type="match status" value="2"/>
</dbReference>
<evidence type="ECO:0000313" key="3">
    <source>
        <dbReference type="EMBL" id="KAI7844405.1"/>
    </source>
</evidence>
<dbReference type="SUPFAM" id="SSF53850">
    <property type="entry name" value="Periplasmic binding protein-like II"/>
    <property type="match status" value="1"/>
</dbReference>
<keyword evidence="1" id="KW-0732">Signal</keyword>
<dbReference type="Proteomes" id="UP001205105">
    <property type="component" value="Unassembled WGS sequence"/>
</dbReference>
<feature type="domain" description="Solute-binding protein family 3/N-terminal" evidence="2">
    <location>
        <begin position="16"/>
        <end position="240"/>
    </location>
</feature>
<dbReference type="EMBL" id="JADXDR010000031">
    <property type="protein sequence ID" value="KAI7844405.1"/>
    <property type="molecule type" value="Genomic_DNA"/>
</dbReference>
<comment type="caution">
    <text evidence="3">The sequence shown here is derived from an EMBL/GenBank/DDBJ whole genome shotgun (WGS) entry which is preliminary data.</text>
</comment>
<protein>
    <recommendedName>
        <fullName evidence="2">Solute-binding protein family 3/N-terminal domain-containing protein</fullName>
    </recommendedName>
</protein>
<reference evidence="3" key="1">
    <citation type="submission" date="2020-11" db="EMBL/GenBank/DDBJ databases">
        <title>Chlorella ohadii genome sequencing and assembly.</title>
        <authorList>
            <person name="Murik O."/>
            <person name="Treves H."/>
            <person name="Kedem I."/>
            <person name="Shotland Y."/>
            <person name="Kaplan A."/>
        </authorList>
    </citation>
    <scope>NUCLEOTIDE SEQUENCE</scope>
    <source>
        <strain evidence="3">1</strain>
    </source>
</reference>
<name>A0AAD5DUS6_9CHLO</name>
<dbReference type="AlphaFoldDB" id="A0AAD5DUS6"/>
<dbReference type="Pfam" id="PF00497">
    <property type="entry name" value="SBP_bac_3"/>
    <property type="match status" value="1"/>
</dbReference>
<dbReference type="InterPro" id="IPR001638">
    <property type="entry name" value="Solute-binding_3/MltF_N"/>
</dbReference>
<organism evidence="3 4">
    <name type="scientific">Chlorella ohadii</name>
    <dbReference type="NCBI Taxonomy" id="2649997"/>
    <lineage>
        <taxon>Eukaryota</taxon>
        <taxon>Viridiplantae</taxon>
        <taxon>Chlorophyta</taxon>
        <taxon>core chlorophytes</taxon>
        <taxon>Trebouxiophyceae</taxon>
        <taxon>Chlorellales</taxon>
        <taxon>Chlorellaceae</taxon>
        <taxon>Chlorella clade</taxon>
        <taxon>Chlorella</taxon>
    </lineage>
</organism>
<dbReference type="PANTHER" id="PTHR35936">
    <property type="entry name" value="MEMBRANE-BOUND LYTIC MUREIN TRANSGLYCOSYLASE F"/>
    <property type="match status" value="1"/>
</dbReference>
<proteinExistence type="predicted"/>
<sequence>MAATLHGYRAQEVIPRLRLGVVPSQARPRIFQDDQGAWSGFEVGLIEALSGVTDLGFEWVWLPGLQDRVDALANDTVDFVLSGFGATTAREEVIDFVLPAYYTTAAALFTPDGAAPEGVKTWEDLKGKRVAALASLYDPQLGQKLGIEEVPVASAEEAEALIGSGQAVGFLADSTNLDLQPTKLKAVADLQPLGPIPLAVAVAQGDAELAQKLSDAMLQLFWNGATSTIQELEKKWFGAGGLPPNEAVAKLVESLKAGQPVDKAGPLFTLFDSGSSSS</sequence>
<accession>A0AAD5DUS6</accession>
<dbReference type="SMART" id="SM00062">
    <property type="entry name" value="PBPb"/>
    <property type="match status" value="1"/>
</dbReference>
<gene>
    <name evidence="3" type="ORF">COHA_001999</name>
</gene>
<evidence type="ECO:0000256" key="1">
    <source>
        <dbReference type="ARBA" id="ARBA00022729"/>
    </source>
</evidence>
<evidence type="ECO:0000259" key="2">
    <source>
        <dbReference type="SMART" id="SM00062"/>
    </source>
</evidence>
<evidence type="ECO:0000313" key="4">
    <source>
        <dbReference type="Proteomes" id="UP001205105"/>
    </source>
</evidence>